<evidence type="ECO:0000313" key="3">
    <source>
        <dbReference type="Proteomes" id="UP001189429"/>
    </source>
</evidence>
<comment type="caution">
    <text evidence="2">The sequence shown here is derived from an EMBL/GenBank/DDBJ whole genome shotgun (WGS) entry which is preliminary data.</text>
</comment>
<feature type="chain" id="PRO_5045081209" evidence="1">
    <location>
        <begin position="30"/>
        <end position="104"/>
    </location>
</feature>
<keyword evidence="3" id="KW-1185">Reference proteome</keyword>
<name>A0ABN9VP79_9DINO</name>
<proteinExistence type="predicted"/>
<organism evidence="2 3">
    <name type="scientific">Prorocentrum cordatum</name>
    <dbReference type="NCBI Taxonomy" id="2364126"/>
    <lineage>
        <taxon>Eukaryota</taxon>
        <taxon>Sar</taxon>
        <taxon>Alveolata</taxon>
        <taxon>Dinophyceae</taxon>
        <taxon>Prorocentrales</taxon>
        <taxon>Prorocentraceae</taxon>
        <taxon>Prorocentrum</taxon>
    </lineage>
</organism>
<dbReference type="Proteomes" id="UP001189429">
    <property type="component" value="Unassembled WGS sequence"/>
</dbReference>
<reference evidence="2" key="1">
    <citation type="submission" date="2023-10" db="EMBL/GenBank/DDBJ databases">
        <authorList>
            <person name="Chen Y."/>
            <person name="Shah S."/>
            <person name="Dougan E. K."/>
            <person name="Thang M."/>
            <person name="Chan C."/>
        </authorList>
    </citation>
    <scope>NUCLEOTIDE SEQUENCE [LARGE SCALE GENOMIC DNA]</scope>
</reference>
<gene>
    <name evidence="2" type="ORF">PCOR1329_LOCUS59913</name>
</gene>
<protein>
    <submittedName>
        <fullName evidence="2">Uncharacterized protein</fullName>
    </submittedName>
</protein>
<feature type="signal peptide" evidence="1">
    <location>
        <begin position="1"/>
        <end position="29"/>
    </location>
</feature>
<evidence type="ECO:0000313" key="2">
    <source>
        <dbReference type="EMBL" id="CAK0875200.1"/>
    </source>
</evidence>
<accession>A0ABN9VP79</accession>
<sequence length="104" mass="11383">MAGAQWDAFGPTWVALRCCVALGLRSAAAALAEDARARARGELVLGAGELRRQLGARSPPCDLPREDARVLSEREFRQRYVEAGRPVLLQFGGRRMMSVPFGEI</sequence>
<dbReference type="EMBL" id="CAUYUJ010017486">
    <property type="protein sequence ID" value="CAK0875200.1"/>
    <property type="molecule type" value="Genomic_DNA"/>
</dbReference>
<evidence type="ECO:0000256" key="1">
    <source>
        <dbReference type="SAM" id="SignalP"/>
    </source>
</evidence>
<keyword evidence="1" id="KW-0732">Signal</keyword>